<dbReference type="AlphaFoldDB" id="V6TBG6"/>
<reference evidence="1 2" key="2">
    <citation type="journal article" date="2013" name="Genome Biol. Evol.">
        <title>Genome sequencing of Giardia lamblia genotypes A2 and B isolates (DH and GS) and comparative analysis with the genomes of genotypes A1 and E (WB and Pig).</title>
        <authorList>
            <person name="Adam R.D."/>
            <person name="Dahlstrom E.W."/>
            <person name="Martens C.A."/>
            <person name="Bruno D.P."/>
            <person name="Barbian K.D."/>
            <person name="Ricklefs S.M."/>
            <person name="Hernandez M.M."/>
            <person name="Narla N.P."/>
            <person name="Patel R.B."/>
            <person name="Porcella S.F."/>
            <person name="Nash T.E."/>
        </authorList>
    </citation>
    <scope>NUCLEOTIDE SEQUENCE [LARGE SCALE GENOMIC DNA]</scope>
    <source>
        <strain evidence="1 2">DH</strain>
    </source>
</reference>
<dbReference type="Proteomes" id="UP000018320">
    <property type="component" value="Unassembled WGS sequence"/>
</dbReference>
<accession>V6TBG6</accession>
<dbReference type="VEuPathDB" id="GiardiaDB:QR46_4216"/>
<dbReference type="SUPFAM" id="SSF48371">
    <property type="entry name" value="ARM repeat"/>
    <property type="match status" value="1"/>
</dbReference>
<evidence type="ECO:0000313" key="2">
    <source>
        <dbReference type="Proteomes" id="UP000018320"/>
    </source>
</evidence>
<name>V6TBG6_GIAIN</name>
<dbReference type="VEuPathDB" id="GiardiaDB:DHA2_12941"/>
<protein>
    <submittedName>
        <fullName evidence="1">Uncharacterized protein</fullName>
    </submittedName>
</protein>
<proteinExistence type="predicted"/>
<dbReference type="InterPro" id="IPR011989">
    <property type="entry name" value="ARM-like"/>
</dbReference>
<dbReference type="InterPro" id="IPR016024">
    <property type="entry name" value="ARM-type_fold"/>
</dbReference>
<dbReference type="EMBL" id="AHGT01000054">
    <property type="protein sequence ID" value="ESU36191.1"/>
    <property type="molecule type" value="Genomic_DNA"/>
</dbReference>
<evidence type="ECO:0000313" key="1">
    <source>
        <dbReference type="EMBL" id="ESU36191.1"/>
    </source>
</evidence>
<dbReference type="VEuPathDB" id="GiardiaDB:GL50803_0012941"/>
<dbReference type="VEuPathDB" id="GiardiaDB:GL50581_2258"/>
<organism evidence="1 2">
    <name type="scientific">Giardia intestinalis</name>
    <name type="common">Giardia lamblia</name>
    <dbReference type="NCBI Taxonomy" id="5741"/>
    <lineage>
        <taxon>Eukaryota</taxon>
        <taxon>Metamonada</taxon>
        <taxon>Diplomonadida</taxon>
        <taxon>Hexamitidae</taxon>
        <taxon>Giardiinae</taxon>
        <taxon>Giardia</taxon>
    </lineage>
</organism>
<dbReference type="Gene3D" id="1.25.10.10">
    <property type="entry name" value="Leucine-rich Repeat Variant"/>
    <property type="match status" value="1"/>
</dbReference>
<gene>
    <name evidence="1" type="ORF">DHA2_12941</name>
</gene>
<reference evidence="2" key="1">
    <citation type="submission" date="2012-02" db="EMBL/GenBank/DDBJ databases">
        <title>Genome sequencing of Giardia lamblia Genotypes A2 and B isolates (DH and GS) and comparative analysis with the genomes of Genotypes A1 and E (WB and Pig).</title>
        <authorList>
            <person name="Adam R."/>
            <person name="Dahlstrom E."/>
            <person name="Martens C."/>
            <person name="Bruno D."/>
            <person name="Barbian K."/>
            <person name="Porcella S.F."/>
            <person name="Nash T."/>
        </authorList>
    </citation>
    <scope>NUCLEOTIDE SEQUENCE</scope>
    <source>
        <strain evidence="2">DH</strain>
    </source>
</reference>
<comment type="caution">
    <text evidence="1">The sequence shown here is derived from an EMBL/GenBank/DDBJ whole genome shotgun (WGS) entry which is preliminary data.</text>
</comment>
<sequence length="279" mass="30546">MKTVDNSTYSLMDALMARLFDPQKRDSAILDLLSSLSKDPPEEGMTPEDIWRVPGLSLIIIGLIAQSYRSMERVGDAAECLPQLQSLLDLLVILSSSKAVAESFMDSSLVVALFPYFHLPHTPLSVQGSVLLICANIAQLERGPSYLIEAEILPLILPLLAGKSSEGVYECCCVLLHSLVSAVADNPSEFSKILPPDKLTALTKLLIEVATRIRSEDGKDWLVPRSSVRPLMLTIAALKGLTKMRHSPDVLDRLRRLSGSIRDLDVDISNALKIILSSE</sequence>